<dbReference type="SUPFAM" id="SSF89550">
    <property type="entry name" value="PHP domain-like"/>
    <property type="match status" value="1"/>
</dbReference>
<sequence>MRLAGCVPLGLIGHTDRVRIDLHTHSTESDGTDTPAELVATAIAAGLDVIALTDHDTTAGWAAAERAVRTLAEPGRFRVVPGAELSCSCPDGRGRTITVHLLAYLFDPNSAALVQEQSRLRAERRERLYQMARHMADDGFPVDPDEIMAGLPPDSPGGRPHLARALVKAGTVASVDEAFAKYLGGSGRYYLPRTDTPVHRAIEMIAEAGGATVLAHPFATARGPVVTADIVAELTEHGLVGIEIDHPDHDAATRARLRGLAAELDLVPTGSSDYHGTNKTIRIGQETTPPDSLDRLVERCSGSKVIG</sequence>
<evidence type="ECO:0000313" key="3">
    <source>
        <dbReference type="EMBL" id="GGI71037.1"/>
    </source>
</evidence>
<organism evidence="3 4">
    <name type="scientific">Saccharopolyspora thermophila</name>
    <dbReference type="NCBI Taxonomy" id="89367"/>
    <lineage>
        <taxon>Bacteria</taxon>
        <taxon>Bacillati</taxon>
        <taxon>Actinomycetota</taxon>
        <taxon>Actinomycetes</taxon>
        <taxon>Pseudonocardiales</taxon>
        <taxon>Pseudonocardiaceae</taxon>
        <taxon>Saccharopolyspora</taxon>
    </lineage>
</organism>
<comment type="caution">
    <text evidence="3">The sequence shown here is derived from an EMBL/GenBank/DDBJ whole genome shotgun (WGS) entry which is preliminary data.</text>
</comment>
<dbReference type="EMBL" id="BMMT01000001">
    <property type="protein sequence ID" value="GGI71037.1"/>
    <property type="molecule type" value="Genomic_DNA"/>
</dbReference>
<evidence type="ECO:0000259" key="1">
    <source>
        <dbReference type="SMART" id="SM00481"/>
    </source>
</evidence>
<reference evidence="2" key="1">
    <citation type="journal article" date="2014" name="Int. J. Syst. Evol. Microbiol.">
        <title>Complete genome of a new Firmicutes species belonging to the dominant human colonic microbiota ('Ruminococcus bicirculans') reveals two chromosomes and a selective capacity to utilize plant glucans.</title>
        <authorList>
            <consortium name="NISC Comparative Sequencing Program"/>
            <person name="Wegmann U."/>
            <person name="Louis P."/>
            <person name="Goesmann A."/>
            <person name="Henrissat B."/>
            <person name="Duncan S.H."/>
            <person name="Flint H.J."/>
        </authorList>
    </citation>
    <scope>NUCLEOTIDE SEQUENCE</scope>
    <source>
        <strain evidence="2">JCM 10664</strain>
    </source>
</reference>
<dbReference type="PANTHER" id="PTHR42924">
    <property type="entry name" value="EXONUCLEASE"/>
    <property type="match status" value="1"/>
</dbReference>
<dbReference type="GO" id="GO:0004534">
    <property type="term" value="F:5'-3' RNA exonuclease activity"/>
    <property type="evidence" value="ECO:0007669"/>
    <property type="project" value="TreeGrafter"/>
</dbReference>
<reference evidence="3" key="4">
    <citation type="submission" date="2020-09" db="EMBL/GenBank/DDBJ databases">
        <authorList>
            <person name="Sun Q."/>
            <person name="Zhou Y."/>
        </authorList>
    </citation>
    <scope>NUCLEOTIDE SEQUENCE</scope>
    <source>
        <strain evidence="3">CGMCC 4.7206</strain>
    </source>
</reference>
<dbReference type="SMART" id="SM00481">
    <property type="entry name" value="POLIIIAc"/>
    <property type="match status" value="1"/>
</dbReference>
<keyword evidence="5" id="KW-1185">Reference proteome</keyword>
<dbReference type="Gene3D" id="3.20.20.140">
    <property type="entry name" value="Metal-dependent hydrolases"/>
    <property type="match status" value="1"/>
</dbReference>
<evidence type="ECO:0000313" key="4">
    <source>
        <dbReference type="Proteomes" id="UP000597989"/>
    </source>
</evidence>
<dbReference type="InterPro" id="IPR004013">
    <property type="entry name" value="PHP_dom"/>
</dbReference>
<reference evidence="5" key="3">
    <citation type="journal article" date="2019" name="Int. J. Syst. Evol. Microbiol.">
        <title>The Global Catalogue of Microorganisms (GCM) 10K type strain sequencing project: providing services to taxonomists for standard genome sequencing and annotation.</title>
        <authorList>
            <consortium name="The Broad Institute Genomics Platform"/>
            <consortium name="The Broad Institute Genome Sequencing Center for Infectious Disease"/>
            <person name="Wu L."/>
            <person name="Ma J."/>
        </authorList>
    </citation>
    <scope>NUCLEOTIDE SEQUENCE [LARGE SCALE GENOMIC DNA]</scope>
    <source>
        <strain evidence="5">JCM 10664</strain>
    </source>
</reference>
<accession>A0A917JJ50</accession>
<dbReference type="AlphaFoldDB" id="A0A917JJ50"/>
<dbReference type="Pfam" id="PF02811">
    <property type="entry name" value="PHP"/>
    <property type="match status" value="1"/>
</dbReference>
<dbReference type="Gene3D" id="1.10.150.650">
    <property type="match status" value="1"/>
</dbReference>
<dbReference type="Proteomes" id="UP000597989">
    <property type="component" value="Unassembled WGS sequence"/>
</dbReference>
<reference evidence="2" key="5">
    <citation type="submission" date="2023-12" db="EMBL/GenBank/DDBJ databases">
        <authorList>
            <person name="Sun Q."/>
            <person name="Inoue M."/>
        </authorList>
    </citation>
    <scope>NUCLEOTIDE SEQUENCE</scope>
    <source>
        <strain evidence="2">JCM 10664</strain>
    </source>
</reference>
<feature type="domain" description="Polymerase/histidinol phosphatase N-terminal" evidence="1">
    <location>
        <begin position="20"/>
        <end position="89"/>
    </location>
</feature>
<proteinExistence type="predicted"/>
<dbReference type="InterPro" id="IPR003141">
    <property type="entry name" value="Pol/His_phosphatase_N"/>
</dbReference>
<reference evidence="3 4" key="2">
    <citation type="journal article" date="2014" name="Int. J. Syst. Evol. Microbiol.">
        <title>Complete genome sequence of Corynebacterium casei LMG S-19264T (=DSM 44701T), isolated from a smear-ripened cheese.</title>
        <authorList>
            <consortium name="US DOE Joint Genome Institute (JGI-PGF)"/>
            <person name="Walter F."/>
            <person name="Albersmeier A."/>
            <person name="Kalinowski J."/>
            <person name="Ruckert C."/>
        </authorList>
    </citation>
    <scope>NUCLEOTIDE SEQUENCE [LARGE SCALE GENOMIC DNA]</scope>
    <source>
        <strain evidence="3 4">CGMCC 4.7206</strain>
    </source>
</reference>
<gene>
    <name evidence="2" type="ORF">GCM10009545_45960</name>
    <name evidence="3" type="ORF">GCM10011581_05040</name>
</gene>
<dbReference type="InterPro" id="IPR016195">
    <property type="entry name" value="Pol/histidinol_Pase-like"/>
</dbReference>
<dbReference type="Proteomes" id="UP001500220">
    <property type="component" value="Unassembled WGS sequence"/>
</dbReference>
<dbReference type="EMBL" id="BAAAHC010000024">
    <property type="protein sequence ID" value="GAA0538124.1"/>
    <property type="molecule type" value="Genomic_DNA"/>
</dbReference>
<name>A0A917JJ50_9PSEU</name>
<dbReference type="InterPro" id="IPR052018">
    <property type="entry name" value="PHP_domain"/>
</dbReference>
<dbReference type="GO" id="GO:0035312">
    <property type="term" value="F:5'-3' DNA exonuclease activity"/>
    <property type="evidence" value="ECO:0007669"/>
    <property type="project" value="TreeGrafter"/>
</dbReference>
<dbReference type="CDD" id="cd07438">
    <property type="entry name" value="PHP_HisPPase_AMP"/>
    <property type="match status" value="1"/>
</dbReference>
<evidence type="ECO:0000313" key="5">
    <source>
        <dbReference type="Proteomes" id="UP001500220"/>
    </source>
</evidence>
<protein>
    <submittedName>
        <fullName evidence="2">PHP domain-containing protein</fullName>
    </submittedName>
    <submittedName>
        <fullName evidence="3">Phosphatase</fullName>
    </submittedName>
</protein>
<evidence type="ECO:0000313" key="2">
    <source>
        <dbReference type="EMBL" id="GAA0538124.1"/>
    </source>
</evidence>
<dbReference type="PANTHER" id="PTHR42924:SF3">
    <property type="entry name" value="POLYMERASE_HISTIDINOL PHOSPHATASE N-TERMINAL DOMAIN-CONTAINING PROTEIN"/>
    <property type="match status" value="1"/>
</dbReference>